<dbReference type="Proteomes" id="UP001305779">
    <property type="component" value="Unassembled WGS sequence"/>
</dbReference>
<evidence type="ECO:0000259" key="5">
    <source>
        <dbReference type="Pfam" id="PF18089"/>
    </source>
</evidence>
<dbReference type="Pfam" id="PF18089">
    <property type="entry name" value="DAPG_hydrolase"/>
    <property type="match status" value="1"/>
</dbReference>
<evidence type="ECO:0000256" key="3">
    <source>
        <dbReference type="ARBA" id="ARBA00022801"/>
    </source>
</evidence>
<evidence type="ECO:0000256" key="4">
    <source>
        <dbReference type="ARBA" id="ARBA00022833"/>
    </source>
</evidence>
<keyword evidence="2" id="KW-0479">Metal-binding</keyword>
<dbReference type="EMBL" id="JAXOVC010000015">
    <property type="protein sequence ID" value="KAK4494015.1"/>
    <property type="molecule type" value="Genomic_DNA"/>
</dbReference>
<dbReference type="InterPro" id="IPR041526">
    <property type="entry name" value="DAPG_hydrolase"/>
</dbReference>
<organism evidence="6 7">
    <name type="scientific">Zasmidium cellare</name>
    <name type="common">Wine cellar mold</name>
    <name type="synonym">Racodium cellare</name>
    <dbReference type="NCBI Taxonomy" id="395010"/>
    <lineage>
        <taxon>Eukaryota</taxon>
        <taxon>Fungi</taxon>
        <taxon>Dikarya</taxon>
        <taxon>Ascomycota</taxon>
        <taxon>Pezizomycotina</taxon>
        <taxon>Dothideomycetes</taxon>
        <taxon>Dothideomycetidae</taxon>
        <taxon>Mycosphaerellales</taxon>
        <taxon>Mycosphaerellaceae</taxon>
        <taxon>Zasmidium</taxon>
    </lineage>
</organism>
<proteinExistence type="predicted"/>
<protein>
    <recommendedName>
        <fullName evidence="5">DAPG hydrolase PhiG domain-containing protein</fullName>
    </recommendedName>
</protein>
<accession>A0ABR0DXZ7</accession>
<feature type="domain" description="DAPG hydrolase PhiG" evidence="5">
    <location>
        <begin position="128"/>
        <end position="302"/>
    </location>
</feature>
<comment type="caution">
    <text evidence="6">The sequence shown here is derived from an EMBL/GenBank/DDBJ whole genome shotgun (WGS) entry which is preliminary data.</text>
</comment>
<name>A0ABR0DXZ7_ZASCE</name>
<keyword evidence="4" id="KW-0862">Zinc</keyword>
<sequence>MSPNPYRLRSNCQIRMKLSAILLFGPWVTTASLIKRGDLAPAATTTDSAAVASATQISAQNATSTNLAPYNGNSSAYHLGYRSDDFQRPFAKYWNPTIAPLFDEFLNGLVASPWANALAYTAHEAHDYFTRPGYDTLENGFTITENGTVVIAVRSEIPQMTGESFDWWFAWHQTEAARYKLWNPVAHAYVWRLPERVDATRSYRDRWINTTSYVAEYVGEESSKISIGFIQPETLGFNQTSWAALGIETIVMGHILIGKHTTSEWDGESYLMHQVRRLPNGNREMRSRFWVAKNNHGTAQIGHDLAVHCNIEMTRGSRTALHLSGVVQADILHL</sequence>
<keyword evidence="3" id="KW-0378">Hydrolase</keyword>
<keyword evidence="7" id="KW-1185">Reference proteome</keyword>
<gene>
    <name evidence="6" type="ORF">PRZ48_015201</name>
</gene>
<comment type="cofactor">
    <cofactor evidence="1">
        <name>Zn(2+)</name>
        <dbReference type="ChEBI" id="CHEBI:29105"/>
    </cofactor>
</comment>
<reference evidence="6 7" key="1">
    <citation type="journal article" date="2023" name="G3 (Bethesda)">
        <title>A chromosome-level genome assembly of Zasmidium syzygii isolated from banana leaves.</title>
        <authorList>
            <person name="van Westerhoven A.C."/>
            <person name="Mehrabi R."/>
            <person name="Talebi R."/>
            <person name="Steentjes M.B.F."/>
            <person name="Corcolon B."/>
            <person name="Chong P.A."/>
            <person name="Kema G.H.J."/>
            <person name="Seidl M.F."/>
        </authorList>
    </citation>
    <scope>NUCLEOTIDE SEQUENCE [LARGE SCALE GENOMIC DNA]</scope>
    <source>
        <strain evidence="6 7">P124</strain>
    </source>
</reference>
<evidence type="ECO:0000256" key="2">
    <source>
        <dbReference type="ARBA" id="ARBA00022723"/>
    </source>
</evidence>
<evidence type="ECO:0000313" key="7">
    <source>
        <dbReference type="Proteomes" id="UP001305779"/>
    </source>
</evidence>
<evidence type="ECO:0000313" key="6">
    <source>
        <dbReference type="EMBL" id="KAK4494015.1"/>
    </source>
</evidence>
<evidence type="ECO:0000256" key="1">
    <source>
        <dbReference type="ARBA" id="ARBA00001947"/>
    </source>
</evidence>